<dbReference type="InterPro" id="IPR000792">
    <property type="entry name" value="Tscrpt_reg_LuxR_C"/>
</dbReference>
<dbReference type="GO" id="GO:0006355">
    <property type="term" value="P:regulation of DNA-templated transcription"/>
    <property type="evidence" value="ECO:0007669"/>
    <property type="project" value="InterPro"/>
</dbReference>
<dbReference type="SUPFAM" id="SSF63829">
    <property type="entry name" value="Calcium-dependent phosphotriesterase"/>
    <property type="match status" value="1"/>
</dbReference>
<feature type="coiled-coil region" evidence="1">
    <location>
        <begin position="790"/>
        <end position="831"/>
    </location>
</feature>
<sequence length="966" mass="111239">MKRRIKTLFIIIGLFLVGNISYGQFIGYPFYKYYSSQDYHGGIQNWKITQSQNGLLYVANNFGLLEFDGTNWNKYSLESGTKCRDVFVDTDGKIYIAAQGDFGYYVPNELGKLAFVSLADSIPGENRNFDEAWRVFKKNDRLLFCTFDDIFIFNISGELLDIVDPETDPDNFFLVNNQLYLNQSGSGLSIMENGNVKQAEFGDLFKNMTISGILEINNNQLLISTLKSGIYLKTGNTISIWNTSNQDIFQSSNINQMIRLKSGEIAIGTQNEGLFLLNSKGSIKMQLTKGRGIENRTVLSLYEDIQGNLWLGHNNGISSVALNSPFEHLNEQTGLPGTGYDALLLRDTLYLGTNNGLYFKNILNKNTTFQKVKNTTGQVYNIEHLHNSIIMGHHSGTFNINNGEASILSETPGTWTFLDLKNHPEYVLQGNYKGICLFKKSENGIKFHHKLEGFEESSRVMEEDEDGNIWMTHGYKGVFKLNLSEDLKSVQSEYYGEEKGLPSKVLINVWRLNNNLIFSTESGLYEYNKKQDRFIKSSFLSEYFPENVQFVSFTEDALGNIYFVSTTETGVLEKSTNGNYNKHTAVFNQLINALNDDLHNIIPLEANKVLFAAKEGFIFFDNSVQKLQDIDYNVIFTKISISNSKEDSIITYGREMRGDKVSFKQINKGIEIPFKDNSIRIEYSAPYMNGQFQNEYQYWLENNEVGYSEWSVRTAKEYTNLKEGDYTFHVRAKNIHGQLSSVATYEFTILPPWYRTNWAYGLYIFLGLITSVLVFVIFELRYKKKTEIITEEKEKEITRIDSELKTSEQKLEHLKNEKLKSEIKLKNKELATSTMHLINKNSFINSIKSNLNNISKRSNNQEVKHEIGRVIHNIDKNISADEDWEHFSIHFDQVHGDFIKRWQKDYPNLSPQEMKLSAYLRMNLSTKEIANLLNISVRGVEIARYRLRKKLELERSDNLQEFILKY</sequence>
<evidence type="ECO:0000259" key="3">
    <source>
        <dbReference type="SMART" id="SM00421"/>
    </source>
</evidence>
<dbReference type="Proteomes" id="UP001230496">
    <property type="component" value="Chromosome"/>
</dbReference>
<dbReference type="Pfam" id="PF07495">
    <property type="entry name" value="Y_Y_Y"/>
    <property type="match status" value="1"/>
</dbReference>
<organism evidence="4 5">
    <name type="scientific">Marivirga salinarum</name>
    <dbReference type="NCBI Taxonomy" id="3059078"/>
    <lineage>
        <taxon>Bacteria</taxon>
        <taxon>Pseudomonadati</taxon>
        <taxon>Bacteroidota</taxon>
        <taxon>Cytophagia</taxon>
        <taxon>Cytophagales</taxon>
        <taxon>Marivirgaceae</taxon>
        <taxon>Marivirga</taxon>
    </lineage>
</organism>
<dbReference type="GO" id="GO:0003677">
    <property type="term" value="F:DNA binding"/>
    <property type="evidence" value="ECO:0007669"/>
    <property type="project" value="InterPro"/>
</dbReference>
<dbReference type="KEGG" id="msaa:QYS49_36335"/>
<evidence type="ECO:0000313" key="4">
    <source>
        <dbReference type="EMBL" id="WMN10871.1"/>
    </source>
</evidence>
<dbReference type="Pfam" id="PF07494">
    <property type="entry name" value="Reg_prop"/>
    <property type="match status" value="1"/>
</dbReference>
<protein>
    <submittedName>
        <fullName evidence="4">Triple tyrosine motif-containing protein</fullName>
    </submittedName>
</protein>
<keyword evidence="2" id="KW-0812">Transmembrane</keyword>
<keyword evidence="2" id="KW-0472">Membrane</keyword>
<dbReference type="InterPro" id="IPR015943">
    <property type="entry name" value="WD40/YVTN_repeat-like_dom_sf"/>
</dbReference>
<dbReference type="InterPro" id="IPR011110">
    <property type="entry name" value="Reg_prop"/>
</dbReference>
<evidence type="ECO:0000256" key="1">
    <source>
        <dbReference type="SAM" id="Coils"/>
    </source>
</evidence>
<dbReference type="SUPFAM" id="SSF46894">
    <property type="entry name" value="C-terminal effector domain of the bipartite response regulators"/>
    <property type="match status" value="1"/>
</dbReference>
<dbReference type="Gene3D" id="1.10.10.10">
    <property type="entry name" value="Winged helix-like DNA-binding domain superfamily/Winged helix DNA-binding domain"/>
    <property type="match status" value="1"/>
</dbReference>
<feature type="domain" description="HTH luxR-type" evidence="3">
    <location>
        <begin position="906"/>
        <end position="963"/>
    </location>
</feature>
<dbReference type="EMBL" id="CP129971">
    <property type="protein sequence ID" value="WMN10871.1"/>
    <property type="molecule type" value="Genomic_DNA"/>
</dbReference>
<gene>
    <name evidence="4" type="ORF">QYS49_36335</name>
</gene>
<dbReference type="InterPro" id="IPR011123">
    <property type="entry name" value="Y_Y_Y"/>
</dbReference>
<reference evidence="4 5" key="1">
    <citation type="submission" date="2023-08" db="EMBL/GenBank/DDBJ databases">
        <title>Comparative genomics and taxonomic characterization of three novel marine species of genus Marivirga.</title>
        <authorList>
            <person name="Muhammad N."/>
            <person name="Kim S.-G."/>
        </authorList>
    </citation>
    <scope>NUCLEOTIDE SEQUENCE [LARGE SCALE GENOMIC DNA]</scope>
    <source>
        <strain evidence="4 5">BDSF4-3</strain>
    </source>
</reference>
<dbReference type="RefSeq" id="WP_308347366.1">
    <property type="nucleotide sequence ID" value="NZ_CP129971.1"/>
</dbReference>
<keyword evidence="1" id="KW-0175">Coiled coil</keyword>
<keyword evidence="5" id="KW-1185">Reference proteome</keyword>
<dbReference type="Gene3D" id="2.130.10.10">
    <property type="entry name" value="YVTN repeat-like/Quinoprotein amine dehydrogenase"/>
    <property type="match status" value="2"/>
</dbReference>
<feature type="transmembrane region" description="Helical" evidence="2">
    <location>
        <begin position="758"/>
        <end position="778"/>
    </location>
</feature>
<dbReference type="Gene3D" id="2.60.40.10">
    <property type="entry name" value="Immunoglobulins"/>
    <property type="match status" value="1"/>
</dbReference>
<dbReference type="AlphaFoldDB" id="A0AA51NC49"/>
<dbReference type="InterPro" id="IPR036388">
    <property type="entry name" value="WH-like_DNA-bd_sf"/>
</dbReference>
<name>A0AA51NC49_9BACT</name>
<dbReference type="SMART" id="SM00421">
    <property type="entry name" value="HTH_LUXR"/>
    <property type="match status" value="1"/>
</dbReference>
<dbReference type="InterPro" id="IPR013783">
    <property type="entry name" value="Ig-like_fold"/>
</dbReference>
<accession>A0AA51NC49</accession>
<dbReference type="InterPro" id="IPR016032">
    <property type="entry name" value="Sig_transdc_resp-reg_C-effctor"/>
</dbReference>
<proteinExistence type="predicted"/>
<evidence type="ECO:0000256" key="2">
    <source>
        <dbReference type="SAM" id="Phobius"/>
    </source>
</evidence>
<evidence type="ECO:0000313" key="5">
    <source>
        <dbReference type="Proteomes" id="UP001230496"/>
    </source>
</evidence>
<keyword evidence="2" id="KW-1133">Transmembrane helix</keyword>